<name>A0ABS9QPT2_9GAMM</name>
<dbReference type="InterPro" id="IPR015060">
    <property type="entry name" value="Aca2_YdiL-like"/>
</dbReference>
<reference evidence="1 2" key="1">
    <citation type="submission" date="2020-08" db="EMBL/GenBank/DDBJ databases">
        <title>Whole genome sequence of Shewanella sp strain PS-2.</title>
        <authorList>
            <person name="Das S.K."/>
        </authorList>
    </citation>
    <scope>NUCLEOTIDE SEQUENCE [LARGE SCALE GENOMIC DNA]</scope>
    <source>
        <strain evidence="1 2">PS-2</strain>
    </source>
</reference>
<sequence>MTNTELKQLRTLLFLDVTEAAQHIGDCEPRTWQRWEKGDRAVPADVAQTMQMLALNRVELLQVEYCADDPMYQYFAEYEDFKAVTGASVLKWRLAQSVSAQLVSEQQADIWRAEETI</sequence>
<dbReference type="SUPFAM" id="SSF47413">
    <property type="entry name" value="lambda repressor-like DNA-binding domains"/>
    <property type="match status" value="1"/>
</dbReference>
<protein>
    <submittedName>
        <fullName evidence="1">DUF1870 family protein</fullName>
    </submittedName>
</protein>
<dbReference type="EMBL" id="JACSDI010000001">
    <property type="protein sequence ID" value="MCG9962354.1"/>
    <property type="molecule type" value="Genomic_DNA"/>
</dbReference>
<evidence type="ECO:0000313" key="2">
    <source>
        <dbReference type="Proteomes" id="UP000829384"/>
    </source>
</evidence>
<dbReference type="InterPro" id="IPR010982">
    <property type="entry name" value="Lambda_DNA-bd_dom_sf"/>
</dbReference>
<dbReference type="RefSeq" id="WP_240129162.1">
    <property type="nucleotide sequence ID" value="NZ_JACSDI010000001.1"/>
</dbReference>
<evidence type="ECO:0000313" key="1">
    <source>
        <dbReference type="EMBL" id="MCG9962354.1"/>
    </source>
</evidence>
<dbReference type="Pfam" id="PF08965">
    <property type="entry name" value="Aca2_YdiL"/>
    <property type="match status" value="1"/>
</dbReference>
<dbReference type="Gene3D" id="1.10.3100.10">
    <property type="entry name" value="Putative cytoplasmic protein"/>
    <property type="match status" value="1"/>
</dbReference>
<dbReference type="Proteomes" id="UP000829384">
    <property type="component" value="Unassembled WGS sequence"/>
</dbReference>
<gene>
    <name evidence="1" type="ORF">H9J30_00145</name>
</gene>
<accession>A0ABS9QPT2</accession>
<organism evidence="1 2">
    <name type="scientific">Shewanella cutis</name>
    <dbReference type="NCBI Taxonomy" id="2766780"/>
    <lineage>
        <taxon>Bacteria</taxon>
        <taxon>Pseudomonadati</taxon>
        <taxon>Pseudomonadota</taxon>
        <taxon>Gammaproteobacteria</taxon>
        <taxon>Alteromonadales</taxon>
        <taxon>Shewanellaceae</taxon>
        <taxon>Shewanella</taxon>
    </lineage>
</organism>
<proteinExistence type="predicted"/>
<dbReference type="InterPro" id="IPR027910">
    <property type="entry name" value="YdiL_sf"/>
</dbReference>
<keyword evidence="2" id="KW-1185">Reference proteome</keyword>
<comment type="caution">
    <text evidence="1">The sequence shown here is derived from an EMBL/GenBank/DDBJ whole genome shotgun (WGS) entry which is preliminary data.</text>
</comment>